<comment type="similarity">
    <text evidence="1 2">Belongs to the UPF0251 family.</text>
</comment>
<evidence type="ECO:0000313" key="3">
    <source>
        <dbReference type="EMBL" id="KZK75150.1"/>
    </source>
</evidence>
<sequence length="163" mass="17710">MGEGSESRSRRKPVRPGRPVLCRCVVGKPRATCFKPEGVSPSRLKDVVITLDELEAIRLADKLGLYHAEAAGLMKVSRQTFGRILDSAHRKVALALVEGHSICIEGGHIQPQDPNGEPDEPGICVCLHCGTEIPHHNGTPCRTLDCPDCGRPMVRRGRCSSID</sequence>
<organism evidence="3 4">
    <name type="scientific">Pelodictyon luteolum</name>
    <dbReference type="NCBI Taxonomy" id="1100"/>
    <lineage>
        <taxon>Bacteria</taxon>
        <taxon>Pseudomonadati</taxon>
        <taxon>Chlorobiota</taxon>
        <taxon>Chlorobiia</taxon>
        <taxon>Chlorobiales</taxon>
        <taxon>Chlorobiaceae</taxon>
        <taxon>Chlorobium/Pelodictyon group</taxon>
        <taxon>Pelodictyon</taxon>
    </lineage>
</organism>
<name>A0A165MEG1_PELLU</name>
<dbReference type="Proteomes" id="UP000076481">
    <property type="component" value="Unassembled WGS sequence"/>
</dbReference>
<dbReference type="HAMAP" id="MF_00674">
    <property type="entry name" value="UPF0251"/>
    <property type="match status" value="1"/>
</dbReference>
<dbReference type="PANTHER" id="PTHR37478">
    <property type="match status" value="1"/>
</dbReference>
<gene>
    <name evidence="3" type="ORF">A3K90_05365</name>
</gene>
<evidence type="ECO:0000313" key="4">
    <source>
        <dbReference type="Proteomes" id="UP000076481"/>
    </source>
</evidence>
<dbReference type="InterPro" id="IPR002852">
    <property type="entry name" value="UPF0251"/>
</dbReference>
<proteinExistence type="inferred from homology"/>
<dbReference type="PANTHER" id="PTHR37478:SF2">
    <property type="entry name" value="UPF0251 PROTEIN TK0562"/>
    <property type="match status" value="1"/>
</dbReference>
<accession>A0A165MEG1</accession>
<protein>
    <recommendedName>
        <fullName evidence="2">UPF0251 protein A3K90_05365</fullName>
    </recommendedName>
</protein>
<dbReference type="EMBL" id="LVWG01000009">
    <property type="protein sequence ID" value="KZK75150.1"/>
    <property type="molecule type" value="Genomic_DNA"/>
</dbReference>
<dbReference type="AlphaFoldDB" id="A0A165MEG1"/>
<reference evidence="3 4" key="1">
    <citation type="submission" date="2016-03" db="EMBL/GenBank/DDBJ databases">
        <title>Speciation and ecological success in dimly lit waters: horizontal gene transfer in a green sulfur bacteria bloom unveiled by metagenomic assembly.</title>
        <authorList>
            <person name="Llorens-Mares T."/>
            <person name="Liu Z."/>
            <person name="Allen L.Z."/>
            <person name="Rusch D.B."/>
            <person name="Craig M.T."/>
            <person name="Dupont C.L."/>
            <person name="Bryant D.A."/>
            <person name="Casamayor E.O."/>
        </authorList>
    </citation>
    <scope>NUCLEOTIDE SEQUENCE [LARGE SCALE GENOMIC DNA]</scope>
    <source>
        <strain evidence="3">CIII</strain>
    </source>
</reference>
<dbReference type="OMA" id="QVKCEKC"/>
<dbReference type="RefSeq" id="WP_011357862.1">
    <property type="nucleotide sequence ID" value="NZ_LVWG01000009.1"/>
</dbReference>
<dbReference type="Pfam" id="PF02001">
    <property type="entry name" value="DUF134"/>
    <property type="match status" value="1"/>
</dbReference>
<comment type="caution">
    <text evidence="3">The sequence shown here is derived from an EMBL/GenBank/DDBJ whole genome shotgun (WGS) entry which is preliminary data.</text>
</comment>
<evidence type="ECO:0000256" key="2">
    <source>
        <dbReference type="HAMAP-Rule" id="MF_00674"/>
    </source>
</evidence>
<evidence type="ECO:0000256" key="1">
    <source>
        <dbReference type="ARBA" id="ARBA00009350"/>
    </source>
</evidence>